<dbReference type="OMA" id="LMTLGWF"/>
<feature type="region of interest" description="Disordered" evidence="5">
    <location>
        <begin position="1"/>
        <end position="131"/>
    </location>
</feature>
<dbReference type="STRING" id="114155.A0A4V2K6P4"/>
<dbReference type="AlphaFoldDB" id="A0A4V2K6P4"/>
<evidence type="ECO:0000256" key="1">
    <source>
        <dbReference type="ARBA" id="ARBA00004141"/>
    </source>
</evidence>
<dbReference type="GO" id="GO:0005794">
    <property type="term" value="C:Golgi apparatus"/>
    <property type="evidence" value="ECO:0007669"/>
    <property type="project" value="TreeGrafter"/>
</dbReference>
<feature type="compositionally biased region" description="Basic and acidic residues" evidence="5">
    <location>
        <begin position="14"/>
        <end position="23"/>
    </location>
</feature>
<dbReference type="Proteomes" id="UP000292082">
    <property type="component" value="Unassembled WGS sequence"/>
</dbReference>
<accession>A0A4V2K6P4</accession>
<evidence type="ECO:0000256" key="6">
    <source>
        <dbReference type="SAM" id="Phobius"/>
    </source>
</evidence>
<dbReference type="GO" id="GO:0048471">
    <property type="term" value="C:perinuclear region of cytoplasm"/>
    <property type="evidence" value="ECO:0007669"/>
    <property type="project" value="TreeGrafter"/>
</dbReference>
<feature type="compositionally biased region" description="Basic and acidic residues" evidence="5">
    <location>
        <begin position="85"/>
        <end position="94"/>
    </location>
</feature>
<keyword evidence="3 6" id="KW-1133">Transmembrane helix</keyword>
<dbReference type="GO" id="GO:0006511">
    <property type="term" value="P:ubiquitin-dependent protein catabolic process"/>
    <property type="evidence" value="ECO:0007669"/>
    <property type="project" value="TreeGrafter"/>
</dbReference>
<dbReference type="PANTHER" id="PTHR13396">
    <property type="entry name" value="NEDD4 FAMILY INTERACTING PROTEIN 1/2"/>
    <property type="match status" value="1"/>
</dbReference>
<name>A0A4V2K6P4_9APHY</name>
<dbReference type="GO" id="GO:0031398">
    <property type="term" value="P:positive regulation of protein ubiquitination"/>
    <property type="evidence" value="ECO:0007669"/>
    <property type="project" value="TreeGrafter"/>
</dbReference>
<dbReference type="Pfam" id="PF10176">
    <property type="entry name" value="NEDD4_Bsd2"/>
    <property type="match status" value="1"/>
</dbReference>
<feature type="region of interest" description="Disordered" evidence="5">
    <location>
        <begin position="440"/>
        <end position="468"/>
    </location>
</feature>
<evidence type="ECO:0000256" key="4">
    <source>
        <dbReference type="ARBA" id="ARBA00023136"/>
    </source>
</evidence>
<feature type="transmembrane region" description="Helical" evidence="6">
    <location>
        <begin position="250"/>
        <end position="274"/>
    </location>
</feature>
<keyword evidence="4 6" id="KW-0472">Membrane</keyword>
<proteinExistence type="predicted"/>
<sequence>MPTSYAPLPNPRYAPEDAQRELEDAFDSDDEGQDTFEHTPLTSRSTTAQTARALPPRSDSHYAPLDADFPSPIPTPQTVPPGAYDFERDRDYDHPPPGSPPSPSANVLPADIGNSNGFVPTSPVWRPSHPPASRVSFWRRAAGALLPQHYVRVPTEDAQVSAPRVIGGGTENDGVFANVSAKPSRGVEVVDANGEVHIVPEEVQKETPPSYAEAQADAVPAYWETTIHAPAAAMDPGAYMIVDDLPSGPVFTFIMTAFVSYFFQFAGFVLTYLLHTTHAGKFGSRAGLGITLIQYGLIQYGAGLRGHSDSSAGAADDPQPSTLADEIAKWNETRHHLHAVPTGTPLNASMLSSYNATDPSNPMLDLDMQFAVNSRDWIALILMTLGWFLLLSSCVGFYRVKRWEASIRAASMPQEPITEEQRARDEQVRRNIEIAFGFAHLGDEDEEEDDARAPPQPPPEEQQMSEAELRLTRTLEAAGLL</sequence>
<evidence type="ECO:0000256" key="2">
    <source>
        <dbReference type="ARBA" id="ARBA00022692"/>
    </source>
</evidence>
<keyword evidence="8" id="KW-1185">Reference proteome</keyword>
<protein>
    <submittedName>
        <fullName evidence="7">Uncharacterized protein</fullName>
    </submittedName>
</protein>
<dbReference type="GO" id="GO:0030001">
    <property type="term" value="P:metal ion transport"/>
    <property type="evidence" value="ECO:0007669"/>
    <property type="project" value="InterPro"/>
</dbReference>
<evidence type="ECO:0000256" key="3">
    <source>
        <dbReference type="ARBA" id="ARBA00022989"/>
    </source>
</evidence>
<organism evidence="7 8">
    <name type="scientific">Dichomitus squalens</name>
    <dbReference type="NCBI Taxonomy" id="114155"/>
    <lineage>
        <taxon>Eukaryota</taxon>
        <taxon>Fungi</taxon>
        <taxon>Dikarya</taxon>
        <taxon>Basidiomycota</taxon>
        <taxon>Agaricomycotina</taxon>
        <taxon>Agaricomycetes</taxon>
        <taxon>Polyporales</taxon>
        <taxon>Polyporaceae</taxon>
        <taxon>Dichomitus</taxon>
    </lineage>
</organism>
<dbReference type="GO" id="GO:0007034">
    <property type="term" value="P:vacuolar transport"/>
    <property type="evidence" value="ECO:0007669"/>
    <property type="project" value="InterPro"/>
</dbReference>
<feature type="compositionally biased region" description="Low complexity" evidence="5">
    <location>
        <begin position="42"/>
        <end position="53"/>
    </location>
</feature>
<dbReference type="EMBL" id="ML145229">
    <property type="protein sequence ID" value="TBU52993.1"/>
    <property type="molecule type" value="Genomic_DNA"/>
</dbReference>
<evidence type="ECO:0000313" key="8">
    <source>
        <dbReference type="Proteomes" id="UP000292082"/>
    </source>
</evidence>
<feature type="transmembrane region" description="Helical" evidence="6">
    <location>
        <begin position="377"/>
        <end position="398"/>
    </location>
</feature>
<evidence type="ECO:0000256" key="5">
    <source>
        <dbReference type="SAM" id="MobiDB-lite"/>
    </source>
</evidence>
<dbReference type="CDD" id="cd22212">
    <property type="entry name" value="NDFIP-like"/>
    <property type="match status" value="1"/>
</dbReference>
<gene>
    <name evidence="7" type="ORF">BD310DRAFT_938971</name>
</gene>
<dbReference type="InterPro" id="IPR019325">
    <property type="entry name" value="NEDD4/Bsd2"/>
</dbReference>
<dbReference type="PANTHER" id="PTHR13396:SF5">
    <property type="entry name" value="NEDD4 FAMILY INTERACTING PROTEIN"/>
    <property type="match status" value="1"/>
</dbReference>
<evidence type="ECO:0000313" key="7">
    <source>
        <dbReference type="EMBL" id="TBU52993.1"/>
    </source>
</evidence>
<comment type="subcellular location">
    <subcellularLocation>
        <location evidence="1">Membrane</location>
        <topology evidence="1">Multi-pass membrane protein</topology>
    </subcellularLocation>
</comment>
<reference evidence="7 8" key="1">
    <citation type="submission" date="2019-01" db="EMBL/GenBank/DDBJ databases">
        <title>Draft genome sequences of three monokaryotic isolates of the white-rot basidiomycete fungus Dichomitus squalens.</title>
        <authorList>
            <consortium name="DOE Joint Genome Institute"/>
            <person name="Lopez S.C."/>
            <person name="Andreopoulos B."/>
            <person name="Pangilinan J."/>
            <person name="Lipzen A."/>
            <person name="Riley R."/>
            <person name="Ahrendt S."/>
            <person name="Ng V."/>
            <person name="Barry K."/>
            <person name="Daum C."/>
            <person name="Grigoriev I.V."/>
            <person name="Hilden K.S."/>
            <person name="Makela M.R."/>
            <person name="de Vries R.P."/>
        </authorList>
    </citation>
    <scope>NUCLEOTIDE SEQUENCE [LARGE SCALE GENOMIC DNA]</scope>
    <source>
        <strain evidence="7 8">CBS 464.89</strain>
    </source>
</reference>
<dbReference type="GO" id="GO:0005783">
    <property type="term" value="C:endoplasmic reticulum"/>
    <property type="evidence" value="ECO:0007669"/>
    <property type="project" value="TreeGrafter"/>
</dbReference>
<feature type="compositionally biased region" description="Acidic residues" evidence="5">
    <location>
        <begin position="24"/>
        <end position="34"/>
    </location>
</feature>
<keyword evidence="2 6" id="KW-0812">Transmembrane</keyword>
<feature type="transmembrane region" description="Helical" evidence="6">
    <location>
        <begin position="286"/>
        <end position="302"/>
    </location>
</feature>
<dbReference type="GO" id="GO:0016020">
    <property type="term" value="C:membrane"/>
    <property type="evidence" value="ECO:0007669"/>
    <property type="project" value="UniProtKB-SubCell"/>
</dbReference>